<comment type="caution">
    <text evidence="2">The sequence shown here is derived from an EMBL/GenBank/DDBJ whole genome shotgun (WGS) entry which is preliminary data.</text>
</comment>
<sequence length="454" mass="50086">MNMLSSNRFFFLLLVGSLPFNTLYASSPKGGAFNFAEIDTSGGSTDPLDMPLALPVANFFGYTRDGNKYSYTAKNSLPIAINIMYIESSFGHIPDSQQPPITDDNFDFSEHYMHYNADERYSWVSGGKEGDWSLPIINAKPHVLGDAIPAITACYGSYETPKESRYKCRPASTASTQELSGYNNLINFAASKNKPLWVGSIVFPAASDGPEGNTSNVAIGGEGHEMVIYLPHRRMSLIHFEAILLGDAKGSDRRLAAWTLKSDDGEHFIPYLDSYDDVMGPAFVSVGKDTLNNRTLEHLYVIPYYMNDSVRIIDIAAIHTRLVGGVEWPGIWSDHAPVASGLGIEGSDIFMCFNGEKGSVDDYTDLEHFQEPSITGISPDRNSNIFVPEGQKGFTLAQFLAAMSYPPATEDNAYICDTKGTQLFSNRIEYYPTGPTVNDFSDFMVLEKNITLKQ</sequence>
<feature type="chain" id="PRO_5042462211" evidence="1">
    <location>
        <begin position="26"/>
        <end position="454"/>
    </location>
</feature>
<proteinExistence type="predicted"/>
<evidence type="ECO:0000313" key="2">
    <source>
        <dbReference type="EMBL" id="MDX6032679.1"/>
    </source>
</evidence>
<gene>
    <name evidence="2" type="ORF">SIL20_14315</name>
</gene>
<reference evidence="2" key="1">
    <citation type="submission" date="2023-11" db="EMBL/GenBank/DDBJ databases">
        <title>Scandinavium wanjuensis sp. nov., isolated from lettuce South Korea.</title>
        <authorList>
            <person name="Park J."/>
            <person name="Park S."/>
            <person name="Oh K.K."/>
            <person name="Cho G.S."/>
            <person name="Franz C.M.A.P."/>
        </authorList>
    </citation>
    <scope>NUCLEOTIDE SEQUENCE</scope>
    <source>
        <strain evidence="2">V105_12</strain>
    </source>
</reference>
<dbReference type="EMBL" id="JAWXRC010000030">
    <property type="protein sequence ID" value="MDX6032679.1"/>
    <property type="molecule type" value="Genomic_DNA"/>
</dbReference>
<name>A0AAJ2S685_9ENTR</name>
<evidence type="ECO:0000256" key="1">
    <source>
        <dbReference type="SAM" id="SignalP"/>
    </source>
</evidence>
<dbReference type="RefSeq" id="WP_319629196.1">
    <property type="nucleotide sequence ID" value="NZ_JAWXRB010000005.1"/>
</dbReference>
<organism evidence="2 3">
    <name type="scientific">Scandinavium lactucae</name>
    <dbReference type="NCBI Taxonomy" id="3095028"/>
    <lineage>
        <taxon>Bacteria</taxon>
        <taxon>Pseudomonadati</taxon>
        <taxon>Pseudomonadota</taxon>
        <taxon>Gammaproteobacteria</taxon>
        <taxon>Enterobacterales</taxon>
        <taxon>Enterobacteriaceae</taxon>
        <taxon>Scandinavium</taxon>
    </lineage>
</organism>
<protein>
    <submittedName>
        <fullName evidence="2">Uncharacterized protein</fullName>
    </submittedName>
</protein>
<accession>A0AAJ2S685</accession>
<dbReference type="AlphaFoldDB" id="A0AAJ2S685"/>
<keyword evidence="1" id="KW-0732">Signal</keyword>
<dbReference type="Proteomes" id="UP001282336">
    <property type="component" value="Unassembled WGS sequence"/>
</dbReference>
<evidence type="ECO:0000313" key="3">
    <source>
        <dbReference type="Proteomes" id="UP001282336"/>
    </source>
</evidence>
<feature type="signal peptide" evidence="1">
    <location>
        <begin position="1"/>
        <end position="25"/>
    </location>
</feature>